<dbReference type="SUPFAM" id="SSF118310">
    <property type="entry name" value="AN1-like Zinc finger"/>
    <property type="match status" value="1"/>
</dbReference>
<dbReference type="InterPro" id="IPR035896">
    <property type="entry name" value="AN1-like_Znf"/>
</dbReference>
<name>A0A367LRR4_9HYPO</name>
<keyword evidence="4" id="KW-1185">Reference proteome</keyword>
<dbReference type="SUPFAM" id="SSF56112">
    <property type="entry name" value="Protein kinase-like (PK-like)"/>
    <property type="match status" value="1"/>
</dbReference>
<protein>
    <recommendedName>
        <fullName evidence="2">Aminoglycoside phosphotransferase domain-containing protein</fullName>
    </recommendedName>
</protein>
<evidence type="ECO:0000259" key="2">
    <source>
        <dbReference type="Pfam" id="PF01636"/>
    </source>
</evidence>
<dbReference type="PANTHER" id="PTHR21310">
    <property type="entry name" value="AMINOGLYCOSIDE PHOSPHOTRANSFERASE-RELATED-RELATED"/>
    <property type="match status" value="1"/>
</dbReference>
<feature type="region of interest" description="Disordered" evidence="1">
    <location>
        <begin position="458"/>
        <end position="477"/>
    </location>
</feature>
<dbReference type="InterPro" id="IPR051678">
    <property type="entry name" value="AGP_Transferase"/>
</dbReference>
<dbReference type="InterPro" id="IPR002575">
    <property type="entry name" value="Aminoglycoside_PTrfase"/>
</dbReference>
<dbReference type="Proteomes" id="UP000253664">
    <property type="component" value="Unassembled WGS sequence"/>
</dbReference>
<dbReference type="EMBL" id="LKCN02000001">
    <property type="protein sequence ID" value="RCI17109.1"/>
    <property type="molecule type" value="Genomic_DNA"/>
</dbReference>
<evidence type="ECO:0000313" key="3">
    <source>
        <dbReference type="EMBL" id="RCI17109.1"/>
    </source>
</evidence>
<comment type="caution">
    <text evidence="3">The sequence shown here is derived from an EMBL/GenBank/DDBJ whole genome shotgun (WGS) entry which is preliminary data.</text>
</comment>
<feature type="compositionally biased region" description="Basic and acidic residues" evidence="1">
    <location>
        <begin position="466"/>
        <end position="477"/>
    </location>
</feature>
<dbReference type="PANTHER" id="PTHR21310:SF15">
    <property type="entry name" value="AMINOGLYCOSIDE PHOSPHOTRANSFERASE DOMAIN-CONTAINING PROTEIN"/>
    <property type="match status" value="1"/>
</dbReference>
<feature type="domain" description="Aminoglycoside phosphotransferase" evidence="2">
    <location>
        <begin position="142"/>
        <end position="343"/>
    </location>
</feature>
<evidence type="ECO:0000313" key="4">
    <source>
        <dbReference type="Proteomes" id="UP000253664"/>
    </source>
</evidence>
<dbReference type="InterPro" id="IPR011009">
    <property type="entry name" value="Kinase-like_dom_sf"/>
</dbReference>
<sequence length="477" mass="54436">MPLWMCDHEGCRRAAVRNLGDCLLCDHHFCSYHLRPEIHTCPEWEDADAYDPACREAEKQELTDLMRKINISALRARASFLRQGKPCSIPPVKYDGASRSSVMGGMNFHVEIVFEDGVVWMARFRRSNATSPPAAIRDYIMRSEVATLMFLEKTSVPTPKVYDFELEHPGNPVGPAFILMEKLPGKSLRWSIATPQQRQRVMSQLADVFVELHKHPFRSFGSLDTPGESHIGPFARESLTTLVKSEMRTTGPCSGLEDYYTSFLQLILDLILQEELYSRQAVDAYLIHRFLLELVPLVVPSTQDDENFYLKHADDKGDHILVDDHFNITGLIDWEWAHTAPPQHAFNSPICLLPVADFYNGNNTLGGDEIIFSRLLEEKGHSGLARFVQDGRVQHRFAFCCGYNLMDWDGFLGLFRGLRDAVGIDNNLDWHDWKAVALQRYKSDLGLLQLLKQHERFDTDNSPSDGIDKKHEQRSID</sequence>
<accession>A0A367LRR4</accession>
<evidence type="ECO:0000256" key="1">
    <source>
        <dbReference type="SAM" id="MobiDB-lite"/>
    </source>
</evidence>
<dbReference type="STRING" id="1330021.A0A367LRR4"/>
<dbReference type="AlphaFoldDB" id="A0A367LRR4"/>
<dbReference type="OrthoDB" id="5327538at2759"/>
<proteinExistence type="predicted"/>
<reference evidence="3 4" key="1">
    <citation type="journal article" date="2015" name="BMC Genomics">
        <title>Insights from the genome of Ophiocordyceps polyrhachis-furcata to pathogenicity and host specificity in insect fungi.</title>
        <authorList>
            <person name="Wichadakul D."/>
            <person name="Kobmoo N."/>
            <person name="Ingsriswang S."/>
            <person name="Tangphatsornruang S."/>
            <person name="Chantasingh D."/>
            <person name="Luangsa-ard J.J."/>
            <person name="Eurwilaichitr L."/>
        </authorList>
    </citation>
    <scope>NUCLEOTIDE SEQUENCE [LARGE SCALE GENOMIC DNA]</scope>
    <source>
        <strain evidence="3 4">BCC 54312</strain>
    </source>
</reference>
<dbReference type="Pfam" id="PF01636">
    <property type="entry name" value="APH"/>
    <property type="match status" value="1"/>
</dbReference>
<gene>
    <name evidence="3" type="ORF">L249_2343</name>
</gene>
<dbReference type="Gene3D" id="3.90.1200.10">
    <property type="match status" value="1"/>
</dbReference>
<organism evidence="3 4">
    <name type="scientific">Ophiocordyceps polyrhachis-furcata BCC 54312</name>
    <dbReference type="NCBI Taxonomy" id="1330021"/>
    <lineage>
        <taxon>Eukaryota</taxon>
        <taxon>Fungi</taxon>
        <taxon>Dikarya</taxon>
        <taxon>Ascomycota</taxon>
        <taxon>Pezizomycotina</taxon>
        <taxon>Sordariomycetes</taxon>
        <taxon>Hypocreomycetidae</taxon>
        <taxon>Hypocreales</taxon>
        <taxon>Ophiocordycipitaceae</taxon>
        <taxon>Ophiocordyceps</taxon>
    </lineage>
</organism>